<feature type="active site" description="Proton acceptor" evidence="4">
    <location>
        <position position="169"/>
    </location>
</feature>
<gene>
    <name evidence="8" type="primary">107366455</name>
</gene>
<feature type="compositionally biased region" description="Low complexity" evidence="5">
    <location>
        <begin position="805"/>
        <end position="817"/>
    </location>
</feature>
<dbReference type="GO" id="GO:0055088">
    <property type="term" value="P:lipid homeostasis"/>
    <property type="evidence" value="ECO:0007669"/>
    <property type="project" value="TreeGrafter"/>
</dbReference>
<dbReference type="STRING" id="32264.T1KQL0"/>
<keyword evidence="4" id="KW-0442">Lipid degradation</keyword>
<evidence type="ECO:0000256" key="2">
    <source>
        <dbReference type="ARBA" id="ARBA00022801"/>
    </source>
</evidence>
<dbReference type="InterPro" id="IPR016035">
    <property type="entry name" value="Acyl_Trfase/lysoPLipase"/>
</dbReference>
<evidence type="ECO:0000256" key="3">
    <source>
        <dbReference type="ARBA" id="ARBA00023098"/>
    </source>
</evidence>
<reference evidence="9" key="1">
    <citation type="submission" date="2011-08" db="EMBL/GenBank/DDBJ databases">
        <authorList>
            <person name="Rombauts S."/>
        </authorList>
    </citation>
    <scope>NUCLEOTIDE SEQUENCE</scope>
    <source>
        <strain evidence="9">London</strain>
    </source>
</reference>
<dbReference type="SUPFAM" id="SSF52151">
    <property type="entry name" value="FabD/lysophospholipase-like"/>
    <property type="match status" value="1"/>
</dbReference>
<dbReference type="Proteomes" id="UP000015104">
    <property type="component" value="Unassembled WGS sequence"/>
</dbReference>
<reference evidence="8" key="2">
    <citation type="submission" date="2015-06" db="UniProtKB">
        <authorList>
            <consortium name="EnsemblMetazoa"/>
        </authorList>
    </citation>
    <scope>IDENTIFICATION</scope>
</reference>
<dbReference type="OrthoDB" id="197155at2759"/>
<evidence type="ECO:0000256" key="5">
    <source>
        <dbReference type="SAM" id="MobiDB-lite"/>
    </source>
</evidence>
<dbReference type="PANTHER" id="PTHR12406:SF41">
    <property type="entry name" value="BRUMMER, ISOFORM B-RELATED"/>
    <property type="match status" value="1"/>
</dbReference>
<feature type="compositionally biased region" description="Basic and acidic residues" evidence="5">
    <location>
        <begin position="515"/>
        <end position="525"/>
    </location>
</feature>
<dbReference type="GO" id="GO:0005737">
    <property type="term" value="C:cytoplasm"/>
    <property type="evidence" value="ECO:0007669"/>
    <property type="project" value="TreeGrafter"/>
</dbReference>
<keyword evidence="2 4" id="KW-0378">Hydrolase</keyword>
<dbReference type="PANTHER" id="PTHR12406">
    <property type="entry name" value="CALCIUM-INDEPENDENT PHOSPHOLIPASE A2 IPLA2 -RELATED"/>
    <property type="match status" value="1"/>
</dbReference>
<keyword evidence="3 4" id="KW-0443">Lipid metabolism</keyword>
<evidence type="ECO:0000313" key="8">
    <source>
        <dbReference type="EnsemblMetazoa" id="tetur18g00310.1"/>
    </source>
</evidence>
<dbReference type="GO" id="GO:0016020">
    <property type="term" value="C:membrane"/>
    <property type="evidence" value="ECO:0007669"/>
    <property type="project" value="TreeGrafter"/>
</dbReference>
<name>T1KQL0_TETUR</name>
<proteinExistence type="predicted"/>
<keyword evidence="6" id="KW-0812">Transmembrane</keyword>
<accession>T1KQL0</accession>
<feature type="region of interest" description="Disordered" evidence="5">
    <location>
        <begin position="290"/>
        <end position="318"/>
    </location>
</feature>
<dbReference type="GO" id="GO:0004806">
    <property type="term" value="F:triacylglycerol lipase activity"/>
    <property type="evidence" value="ECO:0007669"/>
    <property type="project" value="UniProtKB-EC"/>
</dbReference>
<dbReference type="InterPro" id="IPR033562">
    <property type="entry name" value="PLPL"/>
</dbReference>
<dbReference type="eggNOG" id="KOG3773">
    <property type="taxonomic scope" value="Eukaryota"/>
</dbReference>
<feature type="compositionally biased region" description="Acidic residues" evidence="5">
    <location>
        <begin position="290"/>
        <end position="302"/>
    </location>
</feature>
<keyword evidence="6" id="KW-0472">Membrane</keyword>
<dbReference type="KEGG" id="tut:107366455"/>
<feature type="short sequence motif" description="DGA/G" evidence="4">
    <location>
        <begin position="169"/>
        <end position="171"/>
    </location>
</feature>
<feature type="region of interest" description="Disordered" evidence="5">
    <location>
        <begin position="798"/>
        <end position="817"/>
    </location>
</feature>
<dbReference type="GO" id="GO:0005811">
    <property type="term" value="C:lipid droplet"/>
    <property type="evidence" value="ECO:0007669"/>
    <property type="project" value="TreeGrafter"/>
</dbReference>
<dbReference type="EnsemblMetazoa" id="tetur18g00310.1">
    <property type="protein sequence ID" value="tetur18g00310.1"/>
    <property type="gene ID" value="tetur18g00310"/>
</dbReference>
<sequence length="817" mass="91544">MIRDNVNIPVEKMNLSFAGCGFLGIYHVGVASCFREYLPEIVRNKFSGASVGALVATAMALDCSLAESTSDLLKVAIKARSRALGPFHPTFDVTKILYDALVKALPHDAHKKVSGRLFISVTRVSDGKNKIISHFDSKDDLIQAIQCSCFIPCWSGVLPPKFHGVAYMDGGFSDNLPILNDYTVTVAPFAGESDICPQENTFNYMQIQLSNTSFSISPGNLYRITRILFPPHPEEMSKMCLQGFNDALKFLQRTNKISCLRCVAIQSSFLLAESNESEPDELIDTVVVEEDEEDEEMEEEAKEEPPMQQKETLNEEVNQSNDRYETDLIYDDSSECTSCREMIDLHSLPDPVAKAIQEAIDSVNKGLINWIYKHRPVRVLSLLTIPFTLPFDLALIFAIKSLRMIPVVTNEFKTSLFNIIAFLLKKDKFGKKKATTRFSCQLAITEFGGKPISSDSGPSPAKISKPCKRKESVFNIESPYTRRKISTHDNSRLSPSNSRLEKSETLLSASSTSDLRSRLREETKAKRNSYAGKEFSYSTSNLSRSASCQRERRKTVAGLFNSKSNSANCNLHNPQRMNFGFTVDLPVDRLPSGSRKNSTRRRCTGVEMDESYEASTTNIPNNNQNSPNDVLLTVLQSLGDGIDPQEIDLDAKEVTNKALSIEKEYFERFANSELGGVAKNTEALDKIMDVASNNHALMAFYYLDEKKRVKVTEIFSIPDACERDKVDDDVDDGIEIVDDDFRTRNEANTSRCCDNFIENDNQSIDENNQSDEISEWVHFHGTDVDELSSLQVMSIRSQSRNDFTSNNSKSNNNNMLG</sequence>
<evidence type="ECO:0000313" key="9">
    <source>
        <dbReference type="Proteomes" id="UP000015104"/>
    </source>
</evidence>
<dbReference type="PROSITE" id="PS51635">
    <property type="entry name" value="PNPLA"/>
    <property type="match status" value="1"/>
</dbReference>
<feature type="short sequence motif" description="GXSXG" evidence="4">
    <location>
        <begin position="48"/>
        <end position="52"/>
    </location>
</feature>
<dbReference type="AlphaFoldDB" id="T1KQL0"/>
<dbReference type="FunFam" id="3.40.1090.10:FF:000003">
    <property type="entry name" value="Patatin-like phospholipase domain-containing protein 2"/>
    <property type="match status" value="1"/>
</dbReference>
<dbReference type="HOGENOM" id="CLU_018371_6_1_1"/>
<organism evidence="8 9">
    <name type="scientific">Tetranychus urticae</name>
    <name type="common">Two-spotted spider mite</name>
    <dbReference type="NCBI Taxonomy" id="32264"/>
    <lineage>
        <taxon>Eukaryota</taxon>
        <taxon>Metazoa</taxon>
        <taxon>Ecdysozoa</taxon>
        <taxon>Arthropoda</taxon>
        <taxon>Chelicerata</taxon>
        <taxon>Arachnida</taxon>
        <taxon>Acari</taxon>
        <taxon>Acariformes</taxon>
        <taxon>Trombidiformes</taxon>
        <taxon>Prostigmata</taxon>
        <taxon>Eleutherengona</taxon>
        <taxon>Raphignathae</taxon>
        <taxon>Tetranychoidea</taxon>
        <taxon>Tetranychidae</taxon>
        <taxon>Tetranychus</taxon>
    </lineage>
</organism>
<evidence type="ECO:0000256" key="1">
    <source>
        <dbReference type="ARBA" id="ARBA00013279"/>
    </source>
</evidence>
<dbReference type="Pfam" id="PF01734">
    <property type="entry name" value="Patatin"/>
    <property type="match status" value="1"/>
</dbReference>
<evidence type="ECO:0000256" key="6">
    <source>
        <dbReference type="SAM" id="Phobius"/>
    </source>
</evidence>
<evidence type="ECO:0000259" key="7">
    <source>
        <dbReference type="PROSITE" id="PS51635"/>
    </source>
</evidence>
<feature type="short sequence motif" description="GXGXXG" evidence="4">
    <location>
        <begin position="19"/>
        <end position="24"/>
    </location>
</feature>
<dbReference type="EMBL" id="CAEY01000377">
    <property type="status" value="NOT_ANNOTATED_CDS"/>
    <property type="molecule type" value="Genomic_DNA"/>
</dbReference>
<dbReference type="OMA" id="CFREYLP"/>
<feature type="region of interest" description="Disordered" evidence="5">
    <location>
        <begin position="485"/>
        <end position="529"/>
    </location>
</feature>
<protein>
    <recommendedName>
        <fullName evidence="1">triacylglycerol lipase</fullName>
        <ecNumber evidence="1">3.1.1.3</ecNumber>
    </recommendedName>
</protein>
<feature type="transmembrane region" description="Helical" evidence="6">
    <location>
        <begin position="15"/>
        <end position="34"/>
    </location>
</feature>
<keyword evidence="6" id="KW-1133">Transmembrane helix</keyword>
<dbReference type="InterPro" id="IPR002641">
    <property type="entry name" value="PNPLA_dom"/>
</dbReference>
<dbReference type="PROSITE" id="PS51257">
    <property type="entry name" value="PROKAR_LIPOPROTEIN"/>
    <property type="match status" value="1"/>
</dbReference>
<feature type="domain" description="PNPLA" evidence="7">
    <location>
        <begin position="15"/>
        <end position="182"/>
    </location>
</feature>
<feature type="compositionally biased region" description="Polar residues" evidence="5">
    <location>
        <begin position="505"/>
        <end position="514"/>
    </location>
</feature>
<feature type="active site" description="Nucleophile" evidence="4">
    <location>
        <position position="50"/>
    </location>
</feature>
<dbReference type="Gene3D" id="3.40.1090.10">
    <property type="entry name" value="Cytosolic phospholipase A2 catalytic domain"/>
    <property type="match status" value="2"/>
</dbReference>
<evidence type="ECO:0000256" key="4">
    <source>
        <dbReference type="PROSITE-ProRule" id="PRU01161"/>
    </source>
</evidence>
<dbReference type="EC" id="3.1.1.3" evidence="1"/>
<dbReference type="GO" id="GO:0019433">
    <property type="term" value="P:triglyceride catabolic process"/>
    <property type="evidence" value="ECO:0007669"/>
    <property type="project" value="TreeGrafter"/>
</dbReference>
<keyword evidence="9" id="KW-1185">Reference proteome</keyword>